<dbReference type="Pfam" id="PF25496">
    <property type="entry name" value="URGCP"/>
    <property type="match status" value="1"/>
</dbReference>
<name>A0A2K5WE39_MACFA</name>
<protein>
    <submittedName>
        <fullName evidence="3">Caspase recruitment domain family member 6</fullName>
    </submittedName>
</protein>
<feature type="region of interest" description="Disordered" evidence="1">
    <location>
        <begin position="744"/>
        <end position="781"/>
    </location>
</feature>
<organism evidence="3 4">
    <name type="scientific">Macaca fascicularis</name>
    <name type="common">Crab-eating macaque</name>
    <name type="synonym">Cynomolgus monkey</name>
    <dbReference type="NCBI Taxonomy" id="9541"/>
    <lineage>
        <taxon>Eukaryota</taxon>
        <taxon>Metazoa</taxon>
        <taxon>Chordata</taxon>
        <taxon>Craniata</taxon>
        <taxon>Vertebrata</taxon>
        <taxon>Euteleostomi</taxon>
        <taxon>Mammalia</taxon>
        <taxon>Eutheria</taxon>
        <taxon>Euarchontoglires</taxon>
        <taxon>Primates</taxon>
        <taxon>Haplorrhini</taxon>
        <taxon>Catarrhini</taxon>
        <taxon>Cercopithecidae</taxon>
        <taxon>Cercopithecinae</taxon>
        <taxon>Macaca</taxon>
    </lineage>
</organism>
<dbReference type="Ensembl" id="ENSMFAT00000009617.2">
    <property type="protein sequence ID" value="ENSMFAP00000035381.2"/>
    <property type="gene ID" value="ENSMFAG00000036194.2"/>
</dbReference>
<dbReference type="PROSITE" id="PS50209">
    <property type="entry name" value="CARD"/>
    <property type="match status" value="1"/>
</dbReference>
<feature type="compositionally biased region" description="Acidic residues" evidence="1">
    <location>
        <begin position="320"/>
        <end position="347"/>
    </location>
</feature>
<keyword evidence="4" id="KW-1185">Reference proteome</keyword>
<dbReference type="Gene3D" id="1.10.533.10">
    <property type="entry name" value="Death Domain, Fas"/>
    <property type="match status" value="1"/>
</dbReference>
<dbReference type="Pfam" id="PF00619">
    <property type="entry name" value="CARD"/>
    <property type="match status" value="1"/>
</dbReference>
<dbReference type="Bgee" id="ENSMFAG00000036194">
    <property type="expression patterns" value="Expressed in bone marrow and 12 other cell types or tissues"/>
</dbReference>
<evidence type="ECO:0000313" key="4">
    <source>
        <dbReference type="Proteomes" id="UP000233100"/>
    </source>
</evidence>
<sequence>MPLFCPPVPLIRNLARPPRTADREAERTRMERDSHRPSSQLTISLLQPRPERPEEKALPLYHAQKLPPKEVLPAEGCATFPSVRAVVSVGSRGGCGTRRGQSRLQCRKDTLTSRRLISEEEYETLENVTDLLKKSRKLLILVQKKGEATCQHFLKCLFSTFPQSAAICGLRHEVLKYENIVPPQSMEASKNSEDAFSPGIKEPETPEITVFFSEKEHLDLETSEFFRDKKTSHRETALSARKNEKEYDMPEVTLSYSVEKVGYEVPATITYIKDGQRYEELDDSLYLGKEEYLGSVDFPEDGEATVEEEVYDDPEHVGYDEEDFENSETTEFSGEEPSYEESETNLSLEEEQEKSIEERKKAFKDILLCLNMDRSRKVLPDFVTQFSLDRGCKWTPESAADLAWNFLMKVQALDVTARDSILRHKVLDEDSKEDLLPGVENLEIRDIQTINPLDVLCAAMLCSDSSLQRQVMSNMYQCQFALPLLLPDAENNKSILMLGAMKDIVKKQSTQFSGGPTGETKKFLTLMKMPVISFVRLRYCSFSKSRILNTLLSPAQLKSHKIFLHQDLPLLVLPRQISDGLVEITWCFPDNDDRKENPCFFQKPVALANLRGNLESFWTQFGFLMEVSSAVFFFTDCLGEKEWDLLMFLGEAAIERCYFVLSPQARESEEAQIFQRMLNLKPAQLLFWEGGDAGDRRKNMEGLQAALQEVMFSSSLRCVSVEDMAALARELGIQVDEDFENTQRIQVPSGEDIAGTAEDEGQQRRSQLKSSSKSQALMPIQEPGTQCELSQNLQNLYGTPIFGPLLENSWPFPTRIGGNFNHVSLKAPWVMGHPFGSEQRPKWFCTLPFQNARARGRGKSFGIQSFHPQVFYSGERFLKFSRVARGGHLNGTFGRPPRPICQHVQACPERPQTMGTLERSGTLVSQVGHSYSLGSQPARAVRKPWPQQACTRGTELTEATGKLIRTSHIGKPHPQSFQPAGATQKLRPASQQGAQMKMQVRASNPALQIGSYPISKSSQFKSDQSNASTVKHSQPKPFHSVPSQPTLSQKKSCQSQPSQTKPSPCKPTQPKPSQPQPPKSKPSQPRPTQPKSSSTNPSQAKAHHSKAGPKRGGKH</sequence>
<proteinExistence type="predicted"/>
<evidence type="ECO:0000256" key="1">
    <source>
        <dbReference type="SAM" id="MobiDB-lite"/>
    </source>
</evidence>
<dbReference type="AlphaFoldDB" id="A0A2K5WE39"/>
<feature type="compositionally biased region" description="Polar residues" evidence="1">
    <location>
        <begin position="1016"/>
        <end position="1032"/>
    </location>
</feature>
<dbReference type="GO" id="GO:0042981">
    <property type="term" value="P:regulation of apoptotic process"/>
    <property type="evidence" value="ECO:0007669"/>
    <property type="project" value="InterPro"/>
</dbReference>
<gene>
    <name evidence="3" type="primary">CARD6</name>
</gene>
<feature type="compositionally biased region" description="Pro residues" evidence="1">
    <location>
        <begin position="1064"/>
        <end position="1088"/>
    </location>
</feature>
<dbReference type="PANTHER" id="PTHR22797:SF36">
    <property type="entry name" value="CASPASE RECRUITMENT DOMAIN-CONTAINING PROTEIN 6"/>
    <property type="match status" value="1"/>
</dbReference>
<feature type="region of interest" description="Disordered" evidence="1">
    <location>
        <begin position="315"/>
        <end position="347"/>
    </location>
</feature>
<evidence type="ECO:0000313" key="3">
    <source>
        <dbReference type="Ensembl" id="ENSMFAP00000035381.2"/>
    </source>
</evidence>
<dbReference type="InterPro" id="IPR011029">
    <property type="entry name" value="DEATH-like_dom_sf"/>
</dbReference>
<reference evidence="3" key="2">
    <citation type="submission" date="2025-08" db="UniProtKB">
        <authorList>
            <consortium name="Ensembl"/>
        </authorList>
    </citation>
    <scope>IDENTIFICATION</scope>
</reference>
<dbReference type="GeneTree" id="ENSGT00940000162106"/>
<feature type="domain" description="CARD" evidence="2">
    <location>
        <begin position="109"/>
        <end position="157"/>
    </location>
</feature>
<dbReference type="Proteomes" id="UP000233100">
    <property type="component" value="Chromosome 6"/>
</dbReference>
<feature type="compositionally biased region" description="Low complexity" evidence="1">
    <location>
        <begin position="764"/>
        <end position="775"/>
    </location>
</feature>
<dbReference type="CDD" id="cd01671">
    <property type="entry name" value="CARD"/>
    <property type="match status" value="1"/>
</dbReference>
<feature type="region of interest" description="Disordered" evidence="1">
    <location>
        <begin position="967"/>
        <end position="1000"/>
    </location>
</feature>
<feature type="region of interest" description="Disordered" evidence="1">
    <location>
        <begin position="1016"/>
        <end position="1115"/>
    </location>
</feature>
<reference evidence="3 4" key="1">
    <citation type="submission" date="2013-03" db="EMBL/GenBank/DDBJ databases">
        <authorList>
            <person name="Warren W."/>
            <person name="Wilson R.K."/>
        </authorList>
    </citation>
    <scope>NUCLEOTIDE SEQUENCE</scope>
</reference>
<dbReference type="InterPro" id="IPR057365">
    <property type="entry name" value="URGCP"/>
</dbReference>
<feature type="compositionally biased region" description="Basic residues" evidence="1">
    <location>
        <begin position="1101"/>
        <end position="1115"/>
    </location>
</feature>
<evidence type="ECO:0000259" key="2">
    <source>
        <dbReference type="PROSITE" id="PS50209"/>
    </source>
</evidence>
<dbReference type="SUPFAM" id="SSF47986">
    <property type="entry name" value="DEATH domain"/>
    <property type="match status" value="1"/>
</dbReference>
<feature type="compositionally biased region" description="Low complexity" evidence="1">
    <location>
        <begin position="1048"/>
        <end position="1063"/>
    </location>
</feature>
<feature type="region of interest" description="Disordered" evidence="1">
    <location>
        <begin position="14"/>
        <end position="49"/>
    </location>
</feature>
<dbReference type="InterPro" id="IPR001315">
    <property type="entry name" value="CARD"/>
</dbReference>
<reference evidence="3" key="3">
    <citation type="submission" date="2025-09" db="UniProtKB">
        <authorList>
            <consortium name="Ensembl"/>
        </authorList>
    </citation>
    <scope>IDENTIFICATION</scope>
</reference>
<feature type="compositionally biased region" description="Basic and acidic residues" evidence="1">
    <location>
        <begin position="19"/>
        <end position="36"/>
    </location>
</feature>
<dbReference type="STRING" id="9541.ENSMFAP00000035381"/>
<dbReference type="VEuPathDB" id="HostDB:ENSMFAG00000036194"/>
<dbReference type="InterPro" id="IPR052685">
    <property type="entry name" value="Apoptosis_Repressor_CARD"/>
</dbReference>
<accession>A0A2K5WE39</accession>
<dbReference type="PANTHER" id="PTHR22797">
    <property type="entry name" value="CARD6/NUCLEOLAR PROTEIN 3"/>
    <property type="match status" value="1"/>
</dbReference>